<evidence type="ECO:0000256" key="6">
    <source>
        <dbReference type="ARBA" id="ARBA00046786"/>
    </source>
</evidence>
<dbReference type="InterPro" id="IPR036291">
    <property type="entry name" value="NAD(P)-bd_dom_sf"/>
</dbReference>
<comment type="function">
    <text evidence="5">Regulatory subunit of S-adenosylmethionine synthetase 2, an enzyme that catalyzes the formation of S-adenosylmethionine from methionine and ATP. Regulates MAT2A catalytic activity by changing its kinetic properties, increasing its affinity for L-methionine. Can bind NADP (in vitro).</text>
</comment>
<name>B3RYK6_TRIAD</name>
<dbReference type="FunFam" id="3.40.50.720:FF:000357">
    <property type="entry name" value="Methionine adenosyltransferase 2 subunit beta"/>
    <property type="match status" value="1"/>
</dbReference>
<dbReference type="OMA" id="RMPLMFG"/>
<evidence type="ECO:0000259" key="7">
    <source>
        <dbReference type="Pfam" id="PF04321"/>
    </source>
</evidence>
<dbReference type="InterPro" id="IPR029903">
    <property type="entry name" value="RmlD-like-bd"/>
</dbReference>
<reference evidence="8 9" key="1">
    <citation type="journal article" date="2008" name="Nature">
        <title>The Trichoplax genome and the nature of placozoans.</title>
        <authorList>
            <person name="Srivastava M."/>
            <person name="Begovic E."/>
            <person name="Chapman J."/>
            <person name="Putnam N.H."/>
            <person name="Hellsten U."/>
            <person name="Kawashima T."/>
            <person name="Kuo A."/>
            <person name="Mitros T."/>
            <person name="Salamov A."/>
            <person name="Carpenter M.L."/>
            <person name="Signorovitch A.Y."/>
            <person name="Moreno M.A."/>
            <person name="Kamm K."/>
            <person name="Grimwood J."/>
            <person name="Schmutz J."/>
            <person name="Shapiro H."/>
            <person name="Grigoriev I.V."/>
            <person name="Buss L.W."/>
            <person name="Schierwater B."/>
            <person name="Dellaporta S.L."/>
            <person name="Rokhsar D.S."/>
        </authorList>
    </citation>
    <scope>NUCLEOTIDE SEQUENCE [LARGE SCALE GENOMIC DNA]</scope>
    <source>
        <strain evidence="8 9">Grell-BS-1999</strain>
    </source>
</reference>
<sequence>MRDDQRKKVLITGASGLLGRAILKEFEVDGSWECVGLAFTRAKGNLRKVDLKDVGAVRALVSEFRPTVIIHSAAERRPDVVEQQLEASRQLNVVVSQNLASIAKEFNCFLLYISTNGVFDGKSPPYKPSDVPNPSNSYCIFKFEGEKATLQTLPKSSGVLRVPYLYGQVENLAECSCTALFQAVLNNTKSKSVTDYGMRYPTLVDDIAIVIRQICEKALSENDFRGIWHWSGSEALTKYQMTKIMAEVFNLDFSHIKPASEPPTGAKRSNNSQLDCSDLMKLNFGRHTPFRVGIQECLRNFVNVS</sequence>
<evidence type="ECO:0000256" key="1">
    <source>
        <dbReference type="ARBA" id="ARBA00005224"/>
    </source>
</evidence>
<dbReference type="FunCoup" id="B3RYK6">
    <property type="interactions" value="1277"/>
</dbReference>
<dbReference type="PANTHER" id="PTHR10491">
    <property type="entry name" value="DTDP-4-DEHYDRORHAMNOSE REDUCTASE"/>
    <property type="match status" value="1"/>
</dbReference>
<dbReference type="KEGG" id="tad:TRIADDRAFT_25365"/>
<evidence type="ECO:0000256" key="2">
    <source>
        <dbReference type="ARBA" id="ARBA00008656"/>
    </source>
</evidence>
<dbReference type="CTD" id="6753716"/>
<evidence type="ECO:0000313" key="9">
    <source>
        <dbReference type="Proteomes" id="UP000009022"/>
    </source>
</evidence>
<dbReference type="PhylomeDB" id="B3RYK6"/>
<comment type="similarity">
    <text evidence="2">Belongs to the dTDP-4-dehydrorhamnose reductase family. MAT2B subfamily.</text>
</comment>
<dbReference type="STRING" id="10228.B3RYK6"/>
<dbReference type="RefSeq" id="XP_002112947.1">
    <property type="nucleotide sequence ID" value="XM_002112911.1"/>
</dbReference>
<dbReference type="GO" id="GO:0006556">
    <property type="term" value="P:S-adenosylmethionine biosynthetic process"/>
    <property type="evidence" value="ECO:0000318"/>
    <property type="project" value="GO_Central"/>
</dbReference>
<dbReference type="EMBL" id="DS985245">
    <property type="protein sequence ID" value="EDV25057.1"/>
    <property type="molecule type" value="Genomic_DNA"/>
</dbReference>
<keyword evidence="9" id="KW-1185">Reference proteome</keyword>
<proteinExistence type="inferred from homology"/>
<evidence type="ECO:0000256" key="3">
    <source>
        <dbReference type="ARBA" id="ARBA00021596"/>
    </source>
</evidence>
<organism evidence="8 9">
    <name type="scientific">Trichoplax adhaerens</name>
    <name type="common">Trichoplax reptans</name>
    <dbReference type="NCBI Taxonomy" id="10228"/>
    <lineage>
        <taxon>Eukaryota</taxon>
        <taxon>Metazoa</taxon>
        <taxon>Placozoa</taxon>
        <taxon>Uniplacotomia</taxon>
        <taxon>Trichoplacea</taxon>
        <taxon>Trichoplacidae</taxon>
        <taxon>Trichoplax</taxon>
    </lineage>
</organism>
<dbReference type="GeneID" id="6753716"/>
<dbReference type="OrthoDB" id="6235964at2759"/>
<dbReference type="InParanoid" id="B3RYK6"/>
<protein>
    <recommendedName>
        <fullName evidence="3">Methionine adenosyltransferase 2 subunit beta</fullName>
    </recommendedName>
    <alternativeName>
        <fullName evidence="4">Methionine adenosyltransferase II beta</fullName>
    </alternativeName>
</protein>
<evidence type="ECO:0000313" key="8">
    <source>
        <dbReference type="EMBL" id="EDV25057.1"/>
    </source>
</evidence>
<accession>B3RYK6</accession>
<feature type="domain" description="RmlD-like substrate binding" evidence="7">
    <location>
        <begin position="8"/>
        <end position="301"/>
    </location>
</feature>
<dbReference type="Proteomes" id="UP000009022">
    <property type="component" value="Unassembled WGS sequence"/>
</dbReference>
<dbReference type="GO" id="GO:0048270">
    <property type="term" value="F:methionine adenosyltransferase regulator activity"/>
    <property type="evidence" value="ECO:0000318"/>
    <property type="project" value="GO_Central"/>
</dbReference>
<dbReference type="CDD" id="cd05254">
    <property type="entry name" value="dTDP_HR_like_SDR_e"/>
    <property type="match status" value="1"/>
</dbReference>
<dbReference type="eggNOG" id="KOG1430">
    <property type="taxonomic scope" value="Eukaryota"/>
</dbReference>
<dbReference type="SUPFAM" id="SSF51735">
    <property type="entry name" value="NAD(P)-binding Rossmann-fold domains"/>
    <property type="match status" value="1"/>
</dbReference>
<dbReference type="HOGENOM" id="CLU_045518_0_0_1"/>
<evidence type="ECO:0000256" key="5">
    <source>
        <dbReference type="ARBA" id="ARBA00045998"/>
    </source>
</evidence>
<gene>
    <name evidence="8" type="ORF">TRIADDRAFT_25365</name>
</gene>
<dbReference type="UniPathway" id="UPA00315">
    <property type="reaction ID" value="UER00080"/>
</dbReference>
<dbReference type="GO" id="GO:0048269">
    <property type="term" value="C:methionine adenosyltransferase complex"/>
    <property type="evidence" value="ECO:0000318"/>
    <property type="project" value="GO_Central"/>
</dbReference>
<evidence type="ECO:0000256" key="4">
    <source>
        <dbReference type="ARBA" id="ARBA00029977"/>
    </source>
</evidence>
<dbReference type="AlphaFoldDB" id="B3RYK6"/>
<dbReference type="PANTHER" id="PTHR10491:SF4">
    <property type="entry name" value="METHIONINE ADENOSYLTRANSFERASE 2 SUBUNIT BETA"/>
    <property type="match status" value="1"/>
</dbReference>
<dbReference type="InterPro" id="IPR005913">
    <property type="entry name" value="dTDP_dehydrorham_reduct"/>
</dbReference>
<dbReference type="Pfam" id="PF04321">
    <property type="entry name" value="RmlD_sub_bind"/>
    <property type="match status" value="1"/>
</dbReference>
<dbReference type="Gene3D" id="3.40.50.720">
    <property type="entry name" value="NAD(P)-binding Rossmann-like Domain"/>
    <property type="match status" value="1"/>
</dbReference>
<comment type="subunit">
    <text evidence="6">Heterotrimer; composed of a catalytic MAT2A homodimer that binds one regulatory MAT2B chain. Heterohexamer; composed of a central, catalytic MAT2A homotetramer flanked on either side by a regulatory MAT2B chain. NADP binding increases the affinity for MAT2A.</text>
</comment>
<comment type="pathway">
    <text evidence="1">Amino-acid biosynthesis; S-adenosyl-L-methionine biosynthesis; S-adenosyl-L-methionine from L-methionine: step 1/1.</text>
</comment>